<dbReference type="EMBL" id="WNKS01000024">
    <property type="protein sequence ID" value="MTV32955.1"/>
    <property type="molecule type" value="Genomic_DNA"/>
</dbReference>
<dbReference type="AlphaFoldDB" id="A0A6N8DTR3"/>
<reference evidence="1 2" key="1">
    <citation type="submission" date="2019-11" db="EMBL/GenBank/DDBJ databases">
        <title>Whole-genome sequence of a Rhodoblastus acidophilus DSM 142.</title>
        <authorList>
            <person name="Kyndt J.A."/>
            <person name="Meyer T.E."/>
        </authorList>
    </citation>
    <scope>NUCLEOTIDE SEQUENCE [LARGE SCALE GENOMIC DNA]</scope>
    <source>
        <strain evidence="1 2">DSM 142</strain>
    </source>
</reference>
<dbReference type="RefSeq" id="WP_155447634.1">
    <property type="nucleotide sequence ID" value="NZ_JAOQNR010000023.1"/>
</dbReference>
<name>A0A6N8DTR3_RHOAC</name>
<organism evidence="1 2">
    <name type="scientific">Rhodoblastus acidophilus</name>
    <name type="common">Rhodopseudomonas acidophila</name>
    <dbReference type="NCBI Taxonomy" id="1074"/>
    <lineage>
        <taxon>Bacteria</taxon>
        <taxon>Pseudomonadati</taxon>
        <taxon>Pseudomonadota</taxon>
        <taxon>Alphaproteobacteria</taxon>
        <taxon>Hyphomicrobiales</taxon>
        <taxon>Rhodoblastaceae</taxon>
        <taxon>Rhodoblastus</taxon>
    </lineage>
</organism>
<dbReference type="CDD" id="cd06981">
    <property type="entry name" value="cupin_reut_a1446"/>
    <property type="match status" value="1"/>
</dbReference>
<dbReference type="InterPro" id="IPR011051">
    <property type="entry name" value="RmlC_Cupin_sf"/>
</dbReference>
<dbReference type="Gene3D" id="2.60.120.10">
    <property type="entry name" value="Jelly Rolls"/>
    <property type="match status" value="1"/>
</dbReference>
<gene>
    <name evidence="1" type="ORF">GJ654_18400</name>
</gene>
<evidence type="ECO:0000313" key="2">
    <source>
        <dbReference type="Proteomes" id="UP000439113"/>
    </source>
</evidence>
<dbReference type="SUPFAM" id="SSF51182">
    <property type="entry name" value="RmlC-like cupins"/>
    <property type="match status" value="1"/>
</dbReference>
<dbReference type="Proteomes" id="UP000439113">
    <property type="component" value="Unassembled WGS sequence"/>
</dbReference>
<accession>A0A6N8DTR3</accession>
<evidence type="ECO:0000313" key="1">
    <source>
        <dbReference type="EMBL" id="MTV32955.1"/>
    </source>
</evidence>
<comment type="caution">
    <text evidence="1">The sequence shown here is derived from an EMBL/GenBank/DDBJ whole genome shotgun (WGS) entry which is preliminary data.</text>
</comment>
<sequence length="123" mass="14021">MMEETLNIFEDLPHSSMEENFAVLFDRGGVMIERIVSTGQASPPGFWYDQNWTEWVMLLAGAARLRFEDDTEAVLFRPGDHVLITPRRRHRIEWTQAEPPTLWLAVHIRDDGASASNPASTPV</sequence>
<dbReference type="InterPro" id="IPR014710">
    <property type="entry name" value="RmlC-like_jellyroll"/>
</dbReference>
<protein>
    <submittedName>
        <fullName evidence="1">Cupin</fullName>
    </submittedName>
</protein>
<dbReference type="OrthoDB" id="9798585at2"/>
<proteinExistence type="predicted"/>